<sequence>MKRQLRRPAALLATIAGTATILLWMKLGNAKTAAASLRTSATAPGGTRLNGRVLFA</sequence>
<gene>
    <name evidence="1" type="ORF">J21TS7_56030</name>
</gene>
<proteinExistence type="predicted"/>
<comment type="caution">
    <text evidence="1">The sequence shown here is derived from an EMBL/GenBank/DDBJ whole genome shotgun (WGS) entry which is preliminary data.</text>
</comment>
<accession>A0ABQ4LLX4</accession>
<name>A0ABQ4LLX4_9BACL</name>
<organism evidence="1 2">
    <name type="scientific">Paenibacillus cineris</name>
    <dbReference type="NCBI Taxonomy" id="237530"/>
    <lineage>
        <taxon>Bacteria</taxon>
        <taxon>Bacillati</taxon>
        <taxon>Bacillota</taxon>
        <taxon>Bacilli</taxon>
        <taxon>Bacillales</taxon>
        <taxon>Paenibacillaceae</taxon>
        <taxon>Paenibacillus</taxon>
    </lineage>
</organism>
<dbReference type="EMBL" id="BORU01000004">
    <property type="protein sequence ID" value="GIO57285.1"/>
    <property type="molecule type" value="Genomic_DNA"/>
</dbReference>
<keyword evidence="2" id="KW-1185">Reference proteome</keyword>
<evidence type="ECO:0000313" key="1">
    <source>
        <dbReference type="EMBL" id="GIO57285.1"/>
    </source>
</evidence>
<protein>
    <submittedName>
        <fullName evidence="1">Uncharacterized protein</fullName>
    </submittedName>
</protein>
<reference evidence="1 2" key="1">
    <citation type="submission" date="2021-03" db="EMBL/GenBank/DDBJ databases">
        <title>Antimicrobial resistance genes in bacteria isolated from Japanese honey, and their potential for conferring macrolide and lincosamide resistance in the American foulbrood pathogen Paenibacillus larvae.</title>
        <authorList>
            <person name="Okamoto M."/>
            <person name="Kumagai M."/>
            <person name="Kanamori H."/>
            <person name="Takamatsu D."/>
        </authorList>
    </citation>
    <scope>NUCLEOTIDE SEQUENCE [LARGE SCALE GENOMIC DNA]</scope>
    <source>
        <strain evidence="1 2">J21TS7</strain>
    </source>
</reference>
<evidence type="ECO:0000313" key="2">
    <source>
        <dbReference type="Proteomes" id="UP000676601"/>
    </source>
</evidence>
<dbReference type="RefSeq" id="WP_212985619.1">
    <property type="nucleotide sequence ID" value="NZ_BORU01000004.1"/>
</dbReference>
<dbReference type="Proteomes" id="UP000676601">
    <property type="component" value="Unassembled WGS sequence"/>
</dbReference>